<comment type="caution">
    <text evidence="1">The sequence shown here is derived from an EMBL/GenBank/DDBJ whole genome shotgun (WGS) entry which is preliminary data.</text>
</comment>
<keyword evidence="2" id="KW-1185">Reference proteome</keyword>
<gene>
    <name evidence="1" type="ORF">RHMOL_Rhmol04G0254800</name>
</gene>
<organism evidence="1 2">
    <name type="scientific">Rhododendron molle</name>
    <name type="common">Chinese azalea</name>
    <name type="synonym">Azalea mollis</name>
    <dbReference type="NCBI Taxonomy" id="49168"/>
    <lineage>
        <taxon>Eukaryota</taxon>
        <taxon>Viridiplantae</taxon>
        <taxon>Streptophyta</taxon>
        <taxon>Embryophyta</taxon>
        <taxon>Tracheophyta</taxon>
        <taxon>Spermatophyta</taxon>
        <taxon>Magnoliopsida</taxon>
        <taxon>eudicotyledons</taxon>
        <taxon>Gunneridae</taxon>
        <taxon>Pentapetalae</taxon>
        <taxon>asterids</taxon>
        <taxon>Ericales</taxon>
        <taxon>Ericaceae</taxon>
        <taxon>Ericoideae</taxon>
        <taxon>Rhodoreae</taxon>
        <taxon>Rhododendron</taxon>
    </lineage>
</organism>
<dbReference type="EMBL" id="CM046391">
    <property type="protein sequence ID" value="KAI8560434.1"/>
    <property type="molecule type" value="Genomic_DNA"/>
</dbReference>
<proteinExistence type="predicted"/>
<evidence type="ECO:0000313" key="1">
    <source>
        <dbReference type="EMBL" id="KAI8560434.1"/>
    </source>
</evidence>
<sequence length="71" mass="7584">MGSSPRKCVPSPKGKTKGMLSLLKEGVVSINLKDKDNLPKGSNLVQALPPEEHCARSDKHRHLGVVSSSHA</sequence>
<dbReference type="Proteomes" id="UP001062846">
    <property type="component" value="Chromosome 4"/>
</dbReference>
<reference evidence="1" key="1">
    <citation type="submission" date="2022-02" db="EMBL/GenBank/DDBJ databases">
        <title>Plant Genome Project.</title>
        <authorList>
            <person name="Zhang R.-G."/>
        </authorList>
    </citation>
    <scope>NUCLEOTIDE SEQUENCE</scope>
    <source>
        <strain evidence="1">AT1</strain>
    </source>
</reference>
<protein>
    <submittedName>
        <fullName evidence="1">Uncharacterized protein</fullName>
    </submittedName>
</protein>
<accession>A0ACC0P5K9</accession>
<name>A0ACC0P5K9_RHOML</name>
<evidence type="ECO:0000313" key="2">
    <source>
        <dbReference type="Proteomes" id="UP001062846"/>
    </source>
</evidence>